<comment type="caution">
    <text evidence="4">The sequence shown here is derived from an EMBL/GenBank/DDBJ whole genome shotgun (WGS) entry which is preliminary data.</text>
</comment>
<dbReference type="SUPFAM" id="SSF51735">
    <property type="entry name" value="NAD(P)-binding Rossmann-fold domains"/>
    <property type="match status" value="1"/>
</dbReference>
<dbReference type="PANTHER" id="PTHR24321:SF8">
    <property type="entry name" value="ESTRADIOL 17-BETA-DEHYDROGENASE 8-RELATED"/>
    <property type="match status" value="1"/>
</dbReference>
<dbReference type="GO" id="GO:0016491">
    <property type="term" value="F:oxidoreductase activity"/>
    <property type="evidence" value="ECO:0007669"/>
    <property type="project" value="UniProtKB-KW"/>
</dbReference>
<evidence type="ECO:0000256" key="2">
    <source>
        <dbReference type="ARBA" id="ARBA00023002"/>
    </source>
</evidence>
<evidence type="ECO:0000256" key="3">
    <source>
        <dbReference type="RuleBase" id="RU000363"/>
    </source>
</evidence>
<evidence type="ECO:0000313" key="4">
    <source>
        <dbReference type="EMBL" id="KKS82714.1"/>
    </source>
</evidence>
<accession>A0A0G1CBE0</accession>
<protein>
    <submittedName>
        <fullName evidence="4">3-oxoacyl-(Acyl-carrier protein) reductase</fullName>
    </submittedName>
</protein>
<dbReference type="Proteomes" id="UP000034810">
    <property type="component" value="Unassembled WGS sequence"/>
</dbReference>
<dbReference type="InterPro" id="IPR036291">
    <property type="entry name" value="NAD(P)-bd_dom_sf"/>
</dbReference>
<dbReference type="FunFam" id="3.40.50.720:FF:000084">
    <property type="entry name" value="Short-chain dehydrogenase reductase"/>
    <property type="match status" value="1"/>
</dbReference>
<name>A0A0G1CBE0_9BACT</name>
<evidence type="ECO:0000313" key="5">
    <source>
        <dbReference type="Proteomes" id="UP000034810"/>
    </source>
</evidence>
<dbReference type="Pfam" id="PF00106">
    <property type="entry name" value="adh_short"/>
    <property type="match status" value="1"/>
</dbReference>
<evidence type="ECO:0000256" key="1">
    <source>
        <dbReference type="ARBA" id="ARBA00006484"/>
    </source>
</evidence>
<reference evidence="4 5" key="1">
    <citation type="journal article" date="2015" name="Nature">
        <title>rRNA introns, odd ribosomes, and small enigmatic genomes across a large radiation of phyla.</title>
        <authorList>
            <person name="Brown C.T."/>
            <person name="Hug L.A."/>
            <person name="Thomas B.C."/>
            <person name="Sharon I."/>
            <person name="Castelle C.J."/>
            <person name="Singh A."/>
            <person name="Wilkins M.J."/>
            <person name="Williams K.H."/>
            <person name="Banfield J.F."/>
        </authorList>
    </citation>
    <scope>NUCLEOTIDE SEQUENCE [LARGE SCALE GENOMIC DNA]</scope>
</reference>
<dbReference type="EMBL" id="LCFA01000006">
    <property type="protein sequence ID" value="KKS82714.1"/>
    <property type="molecule type" value="Genomic_DNA"/>
</dbReference>
<dbReference type="InterPro" id="IPR002347">
    <property type="entry name" value="SDR_fam"/>
</dbReference>
<dbReference type="AlphaFoldDB" id="A0A0G1CBE0"/>
<proteinExistence type="inferred from homology"/>
<organism evidence="4 5">
    <name type="scientific">Candidatus Wolfebacteria bacterium GW2011_GWC1_43_10</name>
    <dbReference type="NCBI Taxonomy" id="1619011"/>
    <lineage>
        <taxon>Bacteria</taxon>
        <taxon>Candidatus Wolfeibacteriota</taxon>
    </lineage>
</organism>
<dbReference type="CDD" id="cd05233">
    <property type="entry name" value="SDR_c"/>
    <property type="match status" value="1"/>
</dbReference>
<sequence length="233" mass="25310">MTLKNKTAFITGGASGIGLATVKRLLLEGARVVIYSLEIPKSDEIKKLETNENVLIIKGDICDSSAVEKAVSVTVSRFGKIDILINNAAVAQRKKFIQTTKKDWDFIIDVNIKGTLTVTKEVLKEMISGGNGIIINIASGTGIYGVGELSVYSLTKAALINLSQSLNQELSDYGISVFTVAPGSTETNMFRKLFGKKEAYHTTDDVAEVIIKSIKGEQKPDDKLIVDVFQHAR</sequence>
<dbReference type="PRINTS" id="PR00081">
    <property type="entry name" value="GDHRDH"/>
</dbReference>
<gene>
    <name evidence="4" type="ORF">UV58_C0006G0013</name>
</gene>
<dbReference type="PANTHER" id="PTHR24321">
    <property type="entry name" value="DEHYDROGENASES, SHORT CHAIN"/>
    <property type="match status" value="1"/>
</dbReference>
<comment type="similarity">
    <text evidence="1 3">Belongs to the short-chain dehydrogenases/reductases (SDR) family.</text>
</comment>
<dbReference type="Gene3D" id="3.40.50.720">
    <property type="entry name" value="NAD(P)-binding Rossmann-like Domain"/>
    <property type="match status" value="1"/>
</dbReference>
<keyword evidence="2" id="KW-0560">Oxidoreductase</keyword>
<dbReference type="PRINTS" id="PR00080">
    <property type="entry name" value="SDRFAMILY"/>
</dbReference>